<comment type="caution">
    <text evidence="3">The sequence shown here is derived from an EMBL/GenBank/DDBJ whole genome shotgun (WGS) entry which is preliminary data.</text>
</comment>
<gene>
    <name evidence="3" type="ORF">N0F65_006312</name>
</gene>
<accession>A0AAV2YK94</accession>
<reference evidence="3" key="1">
    <citation type="submission" date="2022-11" db="EMBL/GenBank/DDBJ databases">
        <authorList>
            <person name="Morgan W.R."/>
            <person name="Tartar A."/>
        </authorList>
    </citation>
    <scope>NUCLEOTIDE SEQUENCE</scope>
    <source>
        <strain evidence="3">ARSEF 373</strain>
    </source>
</reference>
<keyword evidence="1" id="KW-0175">Coiled coil</keyword>
<dbReference type="EMBL" id="DAKRPA010000205">
    <property type="protein sequence ID" value="DAZ95422.1"/>
    <property type="molecule type" value="Genomic_DNA"/>
</dbReference>
<evidence type="ECO:0000256" key="1">
    <source>
        <dbReference type="SAM" id="Coils"/>
    </source>
</evidence>
<evidence type="ECO:0000256" key="2">
    <source>
        <dbReference type="SAM" id="MobiDB-lite"/>
    </source>
</evidence>
<sequence length="107" mass="11964">MSARVTKLFLQDRVHDAKSKPQSKTTKATAAQSNAKNPGKKKKNGVACGAKVKATKKKATMRFLEQAQQERQAADKTRENLRKLKTKASDKTQRLMAKILSQRKLLV</sequence>
<feature type="compositionally biased region" description="Basic and acidic residues" evidence="2">
    <location>
        <begin position="10"/>
        <end position="19"/>
    </location>
</feature>
<reference evidence="3" key="2">
    <citation type="journal article" date="2023" name="Microbiol Resour">
        <title>Decontamination and Annotation of the Draft Genome Sequence of the Oomycete Lagenidium giganteum ARSEF 373.</title>
        <authorList>
            <person name="Morgan W.R."/>
            <person name="Tartar A."/>
        </authorList>
    </citation>
    <scope>NUCLEOTIDE SEQUENCE</scope>
    <source>
        <strain evidence="3">ARSEF 373</strain>
    </source>
</reference>
<feature type="coiled-coil region" evidence="1">
    <location>
        <begin position="64"/>
        <end position="94"/>
    </location>
</feature>
<evidence type="ECO:0000313" key="3">
    <source>
        <dbReference type="EMBL" id="DAZ95422.1"/>
    </source>
</evidence>
<keyword evidence="4" id="KW-1185">Reference proteome</keyword>
<feature type="region of interest" description="Disordered" evidence="2">
    <location>
        <begin position="1"/>
        <end position="47"/>
    </location>
</feature>
<proteinExistence type="predicted"/>
<dbReference type="AlphaFoldDB" id="A0AAV2YK94"/>
<evidence type="ECO:0000313" key="4">
    <source>
        <dbReference type="Proteomes" id="UP001146120"/>
    </source>
</evidence>
<protein>
    <submittedName>
        <fullName evidence="3">Uncharacterized protein</fullName>
    </submittedName>
</protein>
<dbReference type="Proteomes" id="UP001146120">
    <property type="component" value="Unassembled WGS sequence"/>
</dbReference>
<feature type="compositionally biased region" description="Polar residues" evidence="2">
    <location>
        <begin position="20"/>
        <end position="35"/>
    </location>
</feature>
<name>A0AAV2YK94_9STRA</name>
<organism evidence="3 4">
    <name type="scientific">Lagenidium giganteum</name>
    <dbReference type="NCBI Taxonomy" id="4803"/>
    <lineage>
        <taxon>Eukaryota</taxon>
        <taxon>Sar</taxon>
        <taxon>Stramenopiles</taxon>
        <taxon>Oomycota</taxon>
        <taxon>Peronosporomycetes</taxon>
        <taxon>Pythiales</taxon>
        <taxon>Pythiaceae</taxon>
    </lineage>
</organism>